<keyword evidence="4" id="KW-0812">Transmembrane</keyword>
<evidence type="ECO:0000256" key="2">
    <source>
        <dbReference type="ARBA" id="ARBA00022690"/>
    </source>
</evidence>
<organism evidence="6 7">
    <name type="scientific">Larinioides sclopetarius</name>
    <dbReference type="NCBI Taxonomy" id="280406"/>
    <lineage>
        <taxon>Eukaryota</taxon>
        <taxon>Metazoa</taxon>
        <taxon>Ecdysozoa</taxon>
        <taxon>Arthropoda</taxon>
        <taxon>Chelicerata</taxon>
        <taxon>Arachnida</taxon>
        <taxon>Araneae</taxon>
        <taxon>Araneomorphae</taxon>
        <taxon>Entelegynae</taxon>
        <taxon>Araneoidea</taxon>
        <taxon>Araneidae</taxon>
        <taxon>Larinioides</taxon>
    </lineage>
</organism>
<dbReference type="GO" id="GO:0005737">
    <property type="term" value="C:cytoplasm"/>
    <property type="evidence" value="ECO:0007669"/>
    <property type="project" value="TreeGrafter"/>
</dbReference>
<feature type="domain" description="Cystatin" evidence="5">
    <location>
        <begin position="220"/>
        <end position="302"/>
    </location>
</feature>
<dbReference type="Gene3D" id="3.10.450.10">
    <property type="match status" value="2"/>
</dbReference>
<evidence type="ECO:0000259" key="5">
    <source>
        <dbReference type="Pfam" id="PF00031"/>
    </source>
</evidence>
<feature type="transmembrane region" description="Helical" evidence="4">
    <location>
        <begin position="194"/>
        <end position="213"/>
    </location>
</feature>
<evidence type="ECO:0000313" key="6">
    <source>
        <dbReference type="EMBL" id="CAL1297377.1"/>
    </source>
</evidence>
<dbReference type="InterPro" id="IPR000010">
    <property type="entry name" value="Cystatin_dom"/>
</dbReference>
<evidence type="ECO:0000256" key="1">
    <source>
        <dbReference type="ARBA" id="ARBA00009403"/>
    </source>
</evidence>
<accession>A0AAV2BN97</accession>
<dbReference type="GO" id="GO:0031982">
    <property type="term" value="C:vesicle"/>
    <property type="evidence" value="ECO:0007669"/>
    <property type="project" value="TreeGrafter"/>
</dbReference>
<name>A0AAV2BN97_9ARAC</name>
<dbReference type="AlphaFoldDB" id="A0AAV2BN97"/>
<feature type="domain" description="Cystatin" evidence="5">
    <location>
        <begin position="49"/>
        <end position="137"/>
    </location>
</feature>
<dbReference type="GO" id="GO:0005615">
    <property type="term" value="C:extracellular space"/>
    <property type="evidence" value="ECO:0007669"/>
    <property type="project" value="TreeGrafter"/>
</dbReference>
<comment type="caution">
    <text evidence="6">The sequence shown here is derived from an EMBL/GenBank/DDBJ whole genome shotgun (WGS) entry which is preliminary data.</text>
</comment>
<dbReference type="PANTHER" id="PTHR46186">
    <property type="entry name" value="CYSTATIN"/>
    <property type="match status" value="1"/>
</dbReference>
<dbReference type="GO" id="GO:0004869">
    <property type="term" value="F:cysteine-type endopeptidase inhibitor activity"/>
    <property type="evidence" value="ECO:0007669"/>
    <property type="project" value="UniProtKB-KW"/>
</dbReference>
<proteinExistence type="inferred from homology"/>
<gene>
    <name evidence="6" type="ORF">LARSCL_LOCUS20279</name>
</gene>
<keyword evidence="4" id="KW-0472">Membrane</keyword>
<evidence type="ECO:0000256" key="3">
    <source>
        <dbReference type="ARBA" id="ARBA00022704"/>
    </source>
</evidence>
<dbReference type="Proteomes" id="UP001497382">
    <property type="component" value="Unassembled WGS sequence"/>
</dbReference>
<protein>
    <recommendedName>
        <fullName evidence="5">Cystatin domain-containing protein</fullName>
    </recommendedName>
</protein>
<comment type="similarity">
    <text evidence="1">Belongs to the cystatin family.</text>
</comment>
<keyword evidence="4" id="KW-1133">Transmembrane helix</keyword>
<dbReference type="EMBL" id="CAXIEN010000423">
    <property type="protein sequence ID" value="CAL1297377.1"/>
    <property type="molecule type" value="Genomic_DNA"/>
</dbReference>
<dbReference type="InterPro" id="IPR046350">
    <property type="entry name" value="Cystatin_sf"/>
</dbReference>
<sequence>MYKILSHSLKNYSFVERPEKNKSSKMLKVIVLFSILALSCALLVARATVDPNDEEVVTAANEAAKVLSKQFSGKYHHRLARVLKARKQDFSGGIDFQIDIVVGQTSCRKDEYEFENTDECDFRTGISVFKKCTVNVFRDADGTHKSLSPTYAKSLGNFTCALISPPKLMYIILSYSLKKYSFFERPEKNNPSKMLKVTVLFSILALSCALLVARATVDPDDEVVIAAKEAAKVLSKQFSGKYLHRLFRILTATKEDVAGGIDFQMEILVGQTSCLKDEYEFRNTDECTFRMGKSVFKKCTVNVFRAADGTHKVGAKGCILF</sequence>
<dbReference type="Pfam" id="PF00031">
    <property type="entry name" value="Cystatin"/>
    <property type="match status" value="2"/>
</dbReference>
<feature type="transmembrane region" description="Helical" evidence="4">
    <location>
        <begin position="155"/>
        <end position="173"/>
    </location>
</feature>
<dbReference type="SUPFAM" id="SSF54403">
    <property type="entry name" value="Cystatin/monellin"/>
    <property type="match status" value="2"/>
</dbReference>
<keyword evidence="7" id="KW-1185">Reference proteome</keyword>
<reference evidence="6 7" key="1">
    <citation type="submission" date="2024-04" db="EMBL/GenBank/DDBJ databases">
        <authorList>
            <person name="Rising A."/>
            <person name="Reimegard J."/>
            <person name="Sonavane S."/>
            <person name="Akerstrom W."/>
            <person name="Nylinder S."/>
            <person name="Hedman E."/>
            <person name="Kallberg Y."/>
        </authorList>
    </citation>
    <scope>NUCLEOTIDE SEQUENCE [LARGE SCALE GENOMIC DNA]</scope>
</reference>
<evidence type="ECO:0000256" key="4">
    <source>
        <dbReference type="SAM" id="Phobius"/>
    </source>
</evidence>
<keyword evidence="2" id="KW-0646">Protease inhibitor</keyword>
<keyword evidence="3" id="KW-0789">Thiol protease inhibitor</keyword>
<evidence type="ECO:0000313" key="7">
    <source>
        <dbReference type="Proteomes" id="UP001497382"/>
    </source>
</evidence>
<dbReference type="PANTHER" id="PTHR46186:SF2">
    <property type="entry name" value="CYSTATIN"/>
    <property type="match status" value="1"/>
</dbReference>